<sequence length="151" mass="16298">MRNPSARRGLSSGFLYGGACLLLLAFPASAEAAELLMFEQAGCPFCRNFDREIAPGYADSRYGRIAPLRRVDIRVDRRGGLEGLTPAVFTPTFVLVDDAGREVARLEGYPGEKWFYPELAEMVEALGGEDEGKPGLPPKPLPQAGATPAPE</sequence>
<comment type="caution">
    <text evidence="3">The sequence shown here is derived from an EMBL/GenBank/DDBJ whole genome shotgun (WGS) entry which is preliminary data.</text>
</comment>
<dbReference type="AlphaFoldDB" id="A0A7W6MRG2"/>
<keyword evidence="2" id="KW-0732">Signal</keyword>
<dbReference type="Gene3D" id="3.40.30.10">
    <property type="entry name" value="Glutaredoxin"/>
    <property type="match status" value="1"/>
</dbReference>
<evidence type="ECO:0008006" key="5">
    <source>
        <dbReference type="Google" id="ProtNLM"/>
    </source>
</evidence>
<dbReference type="Proteomes" id="UP000588647">
    <property type="component" value="Unassembled WGS sequence"/>
</dbReference>
<evidence type="ECO:0000256" key="1">
    <source>
        <dbReference type="SAM" id="MobiDB-lite"/>
    </source>
</evidence>
<feature type="region of interest" description="Disordered" evidence="1">
    <location>
        <begin position="126"/>
        <end position="151"/>
    </location>
</feature>
<gene>
    <name evidence="3" type="ORF">GGR03_004049</name>
</gene>
<feature type="signal peptide" evidence="2">
    <location>
        <begin position="1"/>
        <end position="32"/>
    </location>
</feature>
<proteinExistence type="predicted"/>
<dbReference type="EMBL" id="JACIEM010000005">
    <property type="protein sequence ID" value="MBB4004954.1"/>
    <property type="molecule type" value="Genomic_DNA"/>
</dbReference>
<evidence type="ECO:0000256" key="2">
    <source>
        <dbReference type="SAM" id="SignalP"/>
    </source>
</evidence>
<accession>A0A7W6MRG2</accession>
<keyword evidence="4" id="KW-1185">Reference proteome</keyword>
<reference evidence="3 4" key="1">
    <citation type="submission" date="2020-08" db="EMBL/GenBank/DDBJ databases">
        <title>Genomic Encyclopedia of Type Strains, Phase IV (KMG-IV): sequencing the most valuable type-strain genomes for metagenomic binning, comparative biology and taxonomic classification.</title>
        <authorList>
            <person name="Goeker M."/>
        </authorList>
    </citation>
    <scope>NUCLEOTIDE SEQUENCE [LARGE SCALE GENOMIC DNA]</scope>
    <source>
        <strain evidence="3 4">DSM 103570</strain>
    </source>
</reference>
<dbReference type="SUPFAM" id="SSF52833">
    <property type="entry name" value="Thioredoxin-like"/>
    <property type="match status" value="1"/>
</dbReference>
<evidence type="ECO:0000313" key="3">
    <source>
        <dbReference type="EMBL" id="MBB4004954.1"/>
    </source>
</evidence>
<feature type="chain" id="PRO_5031206417" description="Thioredoxin-like protein" evidence="2">
    <location>
        <begin position="33"/>
        <end position="151"/>
    </location>
</feature>
<evidence type="ECO:0000313" key="4">
    <source>
        <dbReference type="Proteomes" id="UP000588647"/>
    </source>
</evidence>
<dbReference type="RefSeq" id="WP_335630412.1">
    <property type="nucleotide sequence ID" value="NZ_JAAAMM010000005.1"/>
</dbReference>
<protein>
    <recommendedName>
        <fullName evidence="5">Thioredoxin-like protein</fullName>
    </recommendedName>
</protein>
<dbReference type="InterPro" id="IPR036249">
    <property type="entry name" value="Thioredoxin-like_sf"/>
</dbReference>
<name>A0A7W6MRG2_9HYPH</name>
<organism evidence="3 4">
    <name type="scientific">Aurantimonas endophytica</name>
    <dbReference type="NCBI Taxonomy" id="1522175"/>
    <lineage>
        <taxon>Bacteria</taxon>
        <taxon>Pseudomonadati</taxon>
        <taxon>Pseudomonadota</taxon>
        <taxon>Alphaproteobacteria</taxon>
        <taxon>Hyphomicrobiales</taxon>
        <taxon>Aurantimonadaceae</taxon>
        <taxon>Aurantimonas</taxon>
    </lineage>
</organism>